<reference evidence="2 3" key="1">
    <citation type="submission" date="2016-07" db="EMBL/GenBank/DDBJ databases">
        <title>Pervasive Adenine N6-methylation of Active Genes in Fungi.</title>
        <authorList>
            <consortium name="DOE Joint Genome Institute"/>
            <person name="Mondo S.J."/>
            <person name="Dannebaum R.O."/>
            <person name="Kuo R.C."/>
            <person name="Labutti K."/>
            <person name="Haridas S."/>
            <person name="Kuo A."/>
            <person name="Salamov A."/>
            <person name="Ahrendt S.R."/>
            <person name="Lipzen A."/>
            <person name="Sullivan W."/>
            <person name="Andreopoulos W.B."/>
            <person name="Clum A."/>
            <person name="Lindquist E."/>
            <person name="Daum C."/>
            <person name="Ramamoorthy G.K."/>
            <person name="Gryganskyi A."/>
            <person name="Culley D."/>
            <person name="Magnuson J.K."/>
            <person name="James T.Y."/>
            <person name="O'Malley M.A."/>
            <person name="Stajich J.E."/>
            <person name="Spatafora J.W."/>
            <person name="Visel A."/>
            <person name="Grigoriev I.V."/>
        </authorList>
    </citation>
    <scope>NUCLEOTIDE SEQUENCE [LARGE SCALE GENOMIC DNA]</scope>
    <source>
        <strain evidence="2 3">NRRL 3301</strain>
    </source>
</reference>
<keyword evidence="3" id="KW-1185">Reference proteome</keyword>
<organism evidence="2 3">
    <name type="scientific">Hesseltinella vesiculosa</name>
    <dbReference type="NCBI Taxonomy" id="101127"/>
    <lineage>
        <taxon>Eukaryota</taxon>
        <taxon>Fungi</taxon>
        <taxon>Fungi incertae sedis</taxon>
        <taxon>Mucoromycota</taxon>
        <taxon>Mucoromycotina</taxon>
        <taxon>Mucoromycetes</taxon>
        <taxon>Mucorales</taxon>
        <taxon>Cunninghamellaceae</taxon>
        <taxon>Hesseltinella</taxon>
    </lineage>
</organism>
<dbReference type="InterPro" id="IPR011011">
    <property type="entry name" value="Znf_FYVE_PHD"/>
</dbReference>
<dbReference type="SUPFAM" id="SSF57716">
    <property type="entry name" value="Glucocorticoid receptor-like (DNA-binding domain)"/>
    <property type="match status" value="1"/>
</dbReference>
<dbReference type="STRING" id="101127.A0A1X2GX43"/>
<dbReference type="SUPFAM" id="SSF57903">
    <property type="entry name" value="FYVE/PHD zinc finger"/>
    <property type="match status" value="1"/>
</dbReference>
<evidence type="ECO:0008006" key="4">
    <source>
        <dbReference type="Google" id="ProtNLM"/>
    </source>
</evidence>
<proteinExistence type="predicted"/>
<protein>
    <recommendedName>
        <fullName evidence="4">PHD-type domain-containing protein</fullName>
    </recommendedName>
</protein>
<evidence type="ECO:0000256" key="1">
    <source>
        <dbReference type="SAM" id="MobiDB-lite"/>
    </source>
</evidence>
<feature type="compositionally biased region" description="Basic residues" evidence="1">
    <location>
        <begin position="68"/>
        <end position="86"/>
    </location>
</feature>
<dbReference type="Gene3D" id="3.30.40.10">
    <property type="entry name" value="Zinc/RING finger domain, C3HC4 (zinc finger)"/>
    <property type="match status" value="1"/>
</dbReference>
<dbReference type="InterPro" id="IPR013083">
    <property type="entry name" value="Znf_RING/FYVE/PHD"/>
</dbReference>
<dbReference type="InterPro" id="IPR013088">
    <property type="entry name" value="Znf_NHR/GATA"/>
</dbReference>
<gene>
    <name evidence="2" type="ORF">DM01DRAFT_253265</name>
</gene>
<accession>A0A1X2GX43</accession>
<dbReference type="Proteomes" id="UP000242146">
    <property type="component" value="Unassembled WGS sequence"/>
</dbReference>
<evidence type="ECO:0000313" key="2">
    <source>
        <dbReference type="EMBL" id="ORX62178.1"/>
    </source>
</evidence>
<dbReference type="AlphaFoldDB" id="A0A1X2GX43"/>
<dbReference type="Gene3D" id="3.30.50.10">
    <property type="entry name" value="Erythroid Transcription Factor GATA-1, subunit A"/>
    <property type="match status" value="1"/>
</dbReference>
<dbReference type="OrthoDB" id="5863171at2759"/>
<name>A0A1X2GX43_9FUNG</name>
<feature type="region of interest" description="Disordered" evidence="1">
    <location>
        <begin position="38"/>
        <end position="87"/>
    </location>
</feature>
<comment type="caution">
    <text evidence="2">The sequence shown here is derived from an EMBL/GenBank/DDBJ whole genome shotgun (WGS) entry which is preliminary data.</text>
</comment>
<evidence type="ECO:0000313" key="3">
    <source>
        <dbReference type="Proteomes" id="UP000242146"/>
    </source>
</evidence>
<dbReference type="GO" id="GO:0008270">
    <property type="term" value="F:zinc ion binding"/>
    <property type="evidence" value="ECO:0007669"/>
    <property type="project" value="InterPro"/>
</dbReference>
<dbReference type="EMBL" id="MCGT01000002">
    <property type="protein sequence ID" value="ORX62178.1"/>
    <property type="molecule type" value="Genomic_DNA"/>
</dbReference>
<sequence length="251" mass="28340">MDASSYSISSTEPIQANLSLTSPIEPLFDGIDLDDAFFSTPPANRDDNNDPHATTNPVTPSKHILPLLKRKRKQPDHSTSMKKRPRSANTLFEQLSLAGIDWCRYCGTTEGVNWRPGPWGKRTLCNKHGCDYKGYGLASRMPRLDLSKYRHERIQDRGRPVIQEFCATCQERGDETAPLVPCDGGCSRAFHSRCFTTDKENPPIAFQGHAPLWFCSPSCQDNRSNNRVGKEPRKKFLFAGFFKLFFFCMAA</sequence>
<dbReference type="GO" id="GO:0006355">
    <property type="term" value="P:regulation of DNA-templated transcription"/>
    <property type="evidence" value="ECO:0007669"/>
    <property type="project" value="InterPro"/>
</dbReference>